<dbReference type="InterPro" id="IPR011527">
    <property type="entry name" value="ABC1_TM_dom"/>
</dbReference>
<feature type="transmembrane region" description="Helical" evidence="9">
    <location>
        <begin position="21"/>
        <end position="42"/>
    </location>
</feature>
<dbReference type="InterPro" id="IPR027417">
    <property type="entry name" value="P-loop_NTPase"/>
</dbReference>
<dbReference type="Pfam" id="PF00005">
    <property type="entry name" value="ABC_tran"/>
    <property type="match status" value="2"/>
</dbReference>
<dbReference type="PANTHER" id="PTHR43394">
    <property type="entry name" value="ATP-DEPENDENT PERMEASE MDL1, MITOCHONDRIAL"/>
    <property type="match status" value="1"/>
</dbReference>
<evidence type="ECO:0000259" key="10">
    <source>
        <dbReference type="PROSITE" id="PS50893"/>
    </source>
</evidence>
<dbReference type="Gene3D" id="3.40.50.300">
    <property type="entry name" value="P-loop containing nucleotide triphosphate hydrolases"/>
    <property type="match status" value="2"/>
</dbReference>
<feature type="transmembrane region" description="Helical" evidence="9">
    <location>
        <begin position="780"/>
        <end position="800"/>
    </location>
</feature>
<feature type="transmembrane region" description="Helical" evidence="9">
    <location>
        <begin position="54"/>
        <end position="72"/>
    </location>
</feature>
<dbReference type="GO" id="GO:0015421">
    <property type="term" value="F:ABC-type oligopeptide transporter activity"/>
    <property type="evidence" value="ECO:0007669"/>
    <property type="project" value="TreeGrafter"/>
</dbReference>
<dbReference type="OrthoDB" id="9762778at2"/>
<keyword evidence="3" id="KW-1003">Cell membrane</keyword>
<dbReference type="PROSITE" id="PS50929">
    <property type="entry name" value="ABC_TM1F"/>
    <property type="match status" value="2"/>
</dbReference>
<dbReference type="GO" id="GO:0016887">
    <property type="term" value="F:ATP hydrolysis activity"/>
    <property type="evidence" value="ECO:0007669"/>
    <property type="project" value="InterPro"/>
</dbReference>
<feature type="transmembrane region" description="Helical" evidence="9">
    <location>
        <begin position="751"/>
        <end position="774"/>
    </location>
</feature>
<dbReference type="GO" id="GO:0005886">
    <property type="term" value="C:plasma membrane"/>
    <property type="evidence" value="ECO:0007669"/>
    <property type="project" value="UniProtKB-SubCell"/>
</dbReference>
<keyword evidence="13" id="KW-1185">Reference proteome</keyword>
<evidence type="ECO:0000256" key="9">
    <source>
        <dbReference type="SAM" id="Phobius"/>
    </source>
</evidence>
<dbReference type="SUPFAM" id="SSF90123">
    <property type="entry name" value="ABC transporter transmembrane region"/>
    <property type="match status" value="2"/>
</dbReference>
<dbReference type="CDD" id="cd18781">
    <property type="entry name" value="ABC_6TM_AarD_CydDC_like"/>
    <property type="match status" value="1"/>
</dbReference>
<name>V2Z8L9_9FIRM</name>
<dbReference type="InterPro" id="IPR036640">
    <property type="entry name" value="ABC1_TM_sf"/>
</dbReference>
<feature type="domain" description="ABC transporter" evidence="10">
    <location>
        <begin position="333"/>
        <end position="566"/>
    </location>
</feature>
<feature type="domain" description="ABC transmembrane type-1" evidence="11">
    <location>
        <begin position="21"/>
        <end position="302"/>
    </location>
</feature>
<dbReference type="Proteomes" id="UP000018227">
    <property type="component" value="Unassembled WGS sequence"/>
</dbReference>
<keyword evidence="5" id="KW-0547">Nucleotide-binding</keyword>
<proteinExistence type="predicted"/>
<feature type="transmembrane region" description="Helical" evidence="9">
    <location>
        <begin position="624"/>
        <end position="648"/>
    </location>
</feature>
<sequence length="1168" mass="127907">MIKKRLIGLLSQAGKHIIYHILLQILSLTAQIVLVFTLANVLENAVGGKLDRDALLIAIITFVIVYIIRVTCEELEAKEAYLASVDVKRVIREKIYDKLLRLGAGYREKVSTSQVVQLSSEGVEQLETYFGRYLPQFAYSMSAPIILFIVLAIKVNFVVSLILLLLVPLIPVSIVAVMKIAGRLFKKYWGVYSDLGDTFLENLQGLTTSKIYRADERKAEEMDVEASHFRKITMRVLTMQLISTTVMDILAYGGAAVGMLVGISYFLKGEITLAGMLTVILLASEFFLPLRLLGSYFHIAMNGMSASDKIFELLDMEEGEKGEEDVEGGIPVISLENVNFNYDAEREILKNVNMLFPQGSFTSIVGESGCGKSTVVGIISGRNKGYSGSIKLGTKELRDINEASLLKKVTLVKSNGYLFKGTVEENLKMANMHAAPEMLWEVLRKVRLDELFRERDGLDTVIAEKAGNLSGGQAQRLALARALLSKSEVMIFDEVTSNIDAESEEMIMEVIKSLAGKRTVIMISHRLYNVTESDNIYMMNKGEITESGTHNELLAKQGEYAKLFNSQTALEAYAKKKELKPNIRKAVVAEGVEAGEETEYEEAKEGRRSGIAIMGKLIVLIKPLLHIMAIAVLLGVTGYLCAISLTILGAKTLGMATGGFLSDTVKYLTDNAGVSGKITGIMTAMILVAVFRGIFHYIEQYCNHFIAFKLLAVIRHKVFAALRKLCPAKLEGRDKGNLISIITTDIELLEVFYAHTISPIAIAITVSLIMIIFIGSYSVAAGVLALIAYIVIGVVIPLINGKRGGTLGMKFRNAVGELSSFVLGELRGIDETIQYGAGEKKKKAIYDKSVNLSKIQKELAEAEGRQRGFTVGAIQLFSYGMLLLTLILYSNSLIEFEAVVICTVAMMSSFGPVVALSALSNNLNQTLASGERVLALLEEEPEVAEVEAGNGSISLSKFTGVKAKAVDFSYGDKKILEDFTLDIKKGKILGIHGASGSGKSTFLKLLMRFWETDSGKILISNKDIKKIVTEDLRKLEGYVTQETHLFTGTIAENIALGKPEAKLGEIKEAAKAASIDEFITSLPNGYDTKVGELGDTLSSGEKQRLGIARAFLYNAPFILLDEPTSNLDSLNEGIILKALKEKSKGRTILLVSHRDSTMNIVDEMVEMG</sequence>
<comment type="caution">
    <text evidence="12">The sequence shown here is derived from an EMBL/GenBank/DDBJ whole genome shotgun (WGS) entry which is preliminary data.</text>
</comment>
<dbReference type="PROSITE" id="PS00211">
    <property type="entry name" value="ABC_TRANSPORTER_1"/>
    <property type="match status" value="2"/>
</dbReference>
<evidence type="ECO:0000313" key="13">
    <source>
        <dbReference type="Proteomes" id="UP000018227"/>
    </source>
</evidence>
<dbReference type="InterPro" id="IPR017871">
    <property type="entry name" value="ABC_transporter-like_CS"/>
</dbReference>
<evidence type="ECO:0000256" key="3">
    <source>
        <dbReference type="ARBA" id="ARBA00022475"/>
    </source>
</evidence>
<dbReference type="PANTHER" id="PTHR43394:SF1">
    <property type="entry name" value="ATP-BINDING CASSETTE SUB-FAMILY B MEMBER 10, MITOCHONDRIAL"/>
    <property type="match status" value="1"/>
</dbReference>
<gene>
    <name evidence="12" type="ORF">GCWU0000282_002149</name>
</gene>
<dbReference type="Gene3D" id="1.20.1560.10">
    <property type="entry name" value="ABC transporter type 1, transmembrane domain"/>
    <property type="match status" value="2"/>
</dbReference>
<evidence type="ECO:0000256" key="8">
    <source>
        <dbReference type="ARBA" id="ARBA00023136"/>
    </source>
</evidence>
<feature type="transmembrane region" description="Helical" evidence="9">
    <location>
        <begin position="249"/>
        <end position="267"/>
    </location>
</feature>
<dbReference type="InterPro" id="IPR003439">
    <property type="entry name" value="ABC_transporter-like_ATP-bd"/>
</dbReference>
<evidence type="ECO:0000256" key="4">
    <source>
        <dbReference type="ARBA" id="ARBA00022692"/>
    </source>
</evidence>
<evidence type="ECO:0000313" key="12">
    <source>
        <dbReference type="EMBL" id="ESL03275.1"/>
    </source>
</evidence>
<keyword evidence="6" id="KW-0067">ATP-binding</keyword>
<protein>
    <submittedName>
        <fullName evidence="12">Putative thiol reductant ABC exporter, CydD subunit</fullName>
    </submittedName>
</protein>
<dbReference type="FunFam" id="3.40.50.300:FF:000854">
    <property type="entry name" value="Multidrug ABC transporter ATP-binding protein"/>
    <property type="match status" value="1"/>
</dbReference>
<dbReference type="STRING" id="592026.GCWU0000282_002149"/>
<dbReference type="PROSITE" id="PS50893">
    <property type="entry name" value="ABC_TRANSPORTER_2"/>
    <property type="match status" value="2"/>
</dbReference>
<keyword evidence="4 9" id="KW-0812">Transmembrane</keyword>
<dbReference type="eggNOG" id="COG4988">
    <property type="taxonomic scope" value="Bacteria"/>
</dbReference>
<evidence type="ECO:0000256" key="6">
    <source>
        <dbReference type="ARBA" id="ARBA00022840"/>
    </source>
</evidence>
<dbReference type="GO" id="GO:0005737">
    <property type="term" value="C:cytoplasm"/>
    <property type="evidence" value="ECO:0007669"/>
    <property type="project" value="UniProtKB-ARBA"/>
</dbReference>
<organism evidence="12 13">
    <name type="scientific">Catonella morbi ATCC 51271</name>
    <dbReference type="NCBI Taxonomy" id="592026"/>
    <lineage>
        <taxon>Bacteria</taxon>
        <taxon>Bacillati</taxon>
        <taxon>Bacillota</taxon>
        <taxon>Clostridia</taxon>
        <taxon>Lachnospirales</taxon>
        <taxon>Lachnospiraceae</taxon>
        <taxon>Catonella</taxon>
    </lineage>
</organism>
<dbReference type="InterPro" id="IPR039421">
    <property type="entry name" value="Type_1_exporter"/>
</dbReference>
<dbReference type="eggNOG" id="COG1132">
    <property type="taxonomic scope" value="Bacteria"/>
</dbReference>
<evidence type="ECO:0000256" key="1">
    <source>
        <dbReference type="ARBA" id="ARBA00004651"/>
    </source>
</evidence>
<keyword evidence="8 9" id="KW-0472">Membrane</keyword>
<feature type="transmembrane region" description="Helical" evidence="9">
    <location>
        <begin position="273"/>
        <end position="294"/>
    </location>
</feature>
<feature type="transmembrane region" description="Helical" evidence="9">
    <location>
        <begin position="678"/>
        <end position="698"/>
    </location>
</feature>
<dbReference type="Pfam" id="PF00664">
    <property type="entry name" value="ABC_membrane"/>
    <property type="match status" value="2"/>
</dbReference>
<dbReference type="InterPro" id="IPR003593">
    <property type="entry name" value="AAA+_ATPase"/>
</dbReference>
<feature type="transmembrane region" description="Helical" evidence="9">
    <location>
        <begin position="869"/>
        <end position="890"/>
    </location>
</feature>
<feature type="transmembrane region" description="Helical" evidence="9">
    <location>
        <begin position="137"/>
        <end position="153"/>
    </location>
</feature>
<dbReference type="GO" id="GO:0005524">
    <property type="term" value="F:ATP binding"/>
    <property type="evidence" value="ECO:0007669"/>
    <property type="project" value="UniProtKB-KW"/>
</dbReference>
<evidence type="ECO:0000256" key="5">
    <source>
        <dbReference type="ARBA" id="ARBA00022741"/>
    </source>
</evidence>
<dbReference type="SMART" id="SM00382">
    <property type="entry name" value="AAA"/>
    <property type="match status" value="2"/>
</dbReference>
<dbReference type="HOGENOM" id="CLU_000604_17_11_9"/>
<evidence type="ECO:0000256" key="2">
    <source>
        <dbReference type="ARBA" id="ARBA00022448"/>
    </source>
</evidence>
<keyword evidence="2" id="KW-0813">Transport</keyword>
<evidence type="ECO:0000256" key="7">
    <source>
        <dbReference type="ARBA" id="ARBA00022989"/>
    </source>
</evidence>
<reference evidence="12 13" key="1">
    <citation type="submission" date="2013-06" db="EMBL/GenBank/DDBJ databases">
        <authorList>
            <person name="Weinstock G."/>
            <person name="Sodergren E."/>
            <person name="Clifton S."/>
            <person name="Fulton L."/>
            <person name="Fulton B."/>
            <person name="Courtney L."/>
            <person name="Fronick C."/>
            <person name="Harrison M."/>
            <person name="Strong C."/>
            <person name="Farmer C."/>
            <person name="Delahaunty K."/>
            <person name="Markovic C."/>
            <person name="Hall O."/>
            <person name="Minx P."/>
            <person name="Tomlinson C."/>
            <person name="Mitreva M."/>
            <person name="Nelson J."/>
            <person name="Hou S."/>
            <person name="Wollam A."/>
            <person name="Pepin K.H."/>
            <person name="Johnson M."/>
            <person name="Bhonagiri V."/>
            <person name="Nash W.E."/>
            <person name="Warren W."/>
            <person name="Chinwalla A."/>
            <person name="Mardis E.R."/>
            <person name="Wilson R.K."/>
        </authorList>
    </citation>
    <scope>NUCLEOTIDE SEQUENCE [LARGE SCALE GENOMIC DNA]</scope>
    <source>
        <strain evidence="12 13">ATCC 51271</strain>
    </source>
</reference>
<keyword evidence="7 9" id="KW-1133">Transmembrane helix</keyword>
<comment type="subcellular location">
    <subcellularLocation>
        <location evidence="1">Cell membrane</location>
        <topology evidence="1">Multi-pass membrane protein</topology>
    </subcellularLocation>
</comment>
<dbReference type="FunFam" id="3.40.50.300:FF:000604">
    <property type="entry name" value="ABC transporter B family member 28"/>
    <property type="match status" value="1"/>
</dbReference>
<dbReference type="AlphaFoldDB" id="V2Z8L9"/>
<feature type="domain" description="ABC transporter" evidence="10">
    <location>
        <begin position="961"/>
        <end position="1167"/>
    </location>
</feature>
<accession>V2Z8L9</accession>
<feature type="transmembrane region" description="Helical" evidence="9">
    <location>
        <begin position="159"/>
        <end position="178"/>
    </location>
</feature>
<dbReference type="SUPFAM" id="SSF52540">
    <property type="entry name" value="P-loop containing nucleoside triphosphate hydrolases"/>
    <property type="match status" value="2"/>
</dbReference>
<feature type="domain" description="ABC transmembrane type-1" evidence="11">
    <location>
        <begin position="629"/>
        <end position="925"/>
    </location>
</feature>
<dbReference type="EMBL" id="ACIL03000013">
    <property type="protein sequence ID" value="ESL03275.1"/>
    <property type="molecule type" value="Genomic_DNA"/>
</dbReference>
<evidence type="ECO:0000259" key="11">
    <source>
        <dbReference type="PROSITE" id="PS50929"/>
    </source>
</evidence>